<keyword evidence="7" id="KW-0408">Iron</keyword>
<evidence type="ECO:0000256" key="4">
    <source>
        <dbReference type="ARBA" id="ARBA00022496"/>
    </source>
</evidence>
<keyword evidence="8" id="KW-0406">Ion transport</keyword>
<evidence type="ECO:0000256" key="6">
    <source>
        <dbReference type="ARBA" id="ARBA00022840"/>
    </source>
</evidence>
<dbReference type="Pfam" id="PF00005">
    <property type="entry name" value="ABC_tran"/>
    <property type="match status" value="1"/>
</dbReference>
<dbReference type="PROSITE" id="PS50893">
    <property type="entry name" value="ABC_TRANSPORTER_2"/>
    <property type="match status" value="1"/>
</dbReference>
<organism evidence="11 12">
    <name type="scientific">Pectinatus haikarae</name>
    <dbReference type="NCBI Taxonomy" id="349096"/>
    <lineage>
        <taxon>Bacteria</taxon>
        <taxon>Bacillati</taxon>
        <taxon>Bacillota</taxon>
        <taxon>Negativicutes</taxon>
        <taxon>Selenomonadales</taxon>
        <taxon>Selenomonadaceae</taxon>
        <taxon>Pectinatus</taxon>
    </lineage>
</organism>
<comment type="caution">
    <text evidence="11">The sequence shown here is derived from an EMBL/GenBank/DDBJ whole genome shotgun (WGS) entry which is preliminary data.</text>
</comment>
<protein>
    <submittedName>
        <fullName evidence="11">Iron complex transport system ATP-binding protein</fullName>
    </submittedName>
</protein>
<evidence type="ECO:0000256" key="5">
    <source>
        <dbReference type="ARBA" id="ARBA00022741"/>
    </source>
</evidence>
<evidence type="ECO:0000259" key="10">
    <source>
        <dbReference type="PROSITE" id="PS50893"/>
    </source>
</evidence>
<dbReference type="GO" id="GO:0005524">
    <property type="term" value="F:ATP binding"/>
    <property type="evidence" value="ECO:0007669"/>
    <property type="project" value="UniProtKB-KW"/>
</dbReference>
<dbReference type="Proteomes" id="UP001239167">
    <property type="component" value="Unassembled WGS sequence"/>
</dbReference>
<keyword evidence="5" id="KW-0547">Nucleotide-binding</keyword>
<gene>
    <name evidence="11" type="ORF">J2S01_001565</name>
</gene>
<dbReference type="InterPro" id="IPR051535">
    <property type="entry name" value="Siderophore_ABC-ATPase"/>
</dbReference>
<dbReference type="PANTHER" id="PTHR42771">
    <property type="entry name" value="IRON(3+)-HYDROXAMATE IMPORT ATP-BINDING PROTEIN FHUC"/>
    <property type="match status" value="1"/>
</dbReference>
<evidence type="ECO:0000256" key="1">
    <source>
        <dbReference type="ARBA" id="ARBA00004202"/>
    </source>
</evidence>
<sequence>MSALRTENICVSFQNKMVLENISLNFPEGKITAVLGPNGCGKSTLLRIMAGFHRNYEGKVFLDGKALRELSAENIARRMAVLPQTVSIPADLSVYQLVAYGRFPYRGIFKKNEKDDQKIIDWAMQETGIQSMADRQLNALSGGERQRAWIAMALCQQPEILLLDEPTTYLDIAHQLEIMQLIRLLNKHRNMTVVMVLHDINHARSYADNAVLIKDHKIFSEGQPDKVLSVPALAKVFNVKAQMYQNKINVSDEIIFATGLSK</sequence>
<evidence type="ECO:0000313" key="11">
    <source>
        <dbReference type="EMBL" id="MDQ0203846.1"/>
    </source>
</evidence>
<feature type="domain" description="ABC transporter" evidence="10">
    <location>
        <begin position="4"/>
        <end position="240"/>
    </location>
</feature>
<keyword evidence="9" id="KW-0472">Membrane</keyword>
<proteinExistence type="predicted"/>
<keyword evidence="6 11" id="KW-0067">ATP-binding</keyword>
<dbReference type="CDD" id="cd03214">
    <property type="entry name" value="ABC_Iron-Siderophores_B12_Hemin"/>
    <property type="match status" value="1"/>
</dbReference>
<comment type="subcellular location">
    <subcellularLocation>
        <location evidence="1">Cell membrane</location>
        <topology evidence="1">Peripheral membrane protein</topology>
    </subcellularLocation>
</comment>
<accession>A0ABT9Y814</accession>
<evidence type="ECO:0000313" key="12">
    <source>
        <dbReference type="Proteomes" id="UP001239167"/>
    </source>
</evidence>
<evidence type="ECO:0000256" key="7">
    <source>
        <dbReference type="ARBA" id="ARBA00023004"/>
    </source>
</evidence>
<name>A0ABT9Y814_9FIRM</name>
<keyword evidence="2" id="KW-0813">Transport</keyword>
<dbReference type="EMBL" id="JAUSUE010000010">
    <property type="protein sequence ID" value="MDQ0203846.1"/>
    <property type="molecule type" value="Genomic_DNA"/>
</dbReference>
<evidence type="ECO:0000256" key="3">
    <source>
        <dbReference type="ARBA" id="ARBA00022475"/>
    </source>
</evidence>
<dbReference type="SUPFAM" id="SSF52540">
    <property type="entry name" value="P-loop containing nucleoside triphosphate hydrolases"/>
    <property type="match status" value="1"/>
</dbReference>
<dbReference type="InterPro" id="IPR027417">
    <property type="entry name" value="P-loop_NTPase"/>
</dbReference>
<evidence type="ECO:0000256" key="2">
    <source>
        <dbReference type="ARBA" id="ARBA00022448"/>
    </source>
</evidence>
<evidence type="ECO:0000256" key="8">
    <source>
        <dbReference type="ARBA" id="ARBA00023065"/>
    </source>
</evidence>
<keyword evidence="4" id="KW-0410">Iron transport</keyword>
<dbReference type="RefSeq" id="WP_307223996.1">
    <property type="nucleotide sequence ID" value="NZ_CP116940.1"/>
</dbReference>
<keyword evidence="3" id="KW-1003">Cell membrane</keyword>
<evidence type="ECO:0000256" key="9">
    <source>
        <dbReference type="ARBA" id="ARBA00023136"/>
    </source>
</evidence>
<keyword evidence="12" id="KW-1185">Reference proteome</keyword>
<dbReference type="InterPro" id="IPR003593">
    <property type="entry name" value="AAA+_ATPase"/>
</dbReference>
<dbReference type="Gene3D" id="3.40.50.300">
    <property type="entry name" value="P-loop containing nucleotide triphosphate hydrolases"/>
    <property type="match status" value="1"/>
</dbReference>
<dbReference type="InterPro" id="IPR003439">
    <property type="entry name" value="ABC_transporter-like_ATP-bd"/>
</dbReference>
<reference evidence="11 12" key="1">
    <citation type="submission" date="2023-07" db="EMBL/GenBank/DDBJ databases">
        <title>Genomic Encyclopedia of Type Strains, Phase IV (KMG-IV): sequencing the most valuable type-strain genomes for metagenomic binning, comparative biology and taxonomic classification.</title>
        <authorList>
            <person name="Goeker M."/>
        </authorList>
    </citation>
    <scope>NUCLEOTIDE SEQUENCE [LARGE SCALE GENOMIC DNA]</scope>
    <source>
        <strain evidence="11 12">DSM 16980</strain>
    </source>
</reference>
<dbReference type="PANTHER" id="PTHR42771:SF4">
    <property type="entry name" value="IRON(3+)-HYDROXAMATE IMPORT ATP-BINDING PROTEIN FHUC"/>
    <property type="match status" value="1"/>
</dbReference>
<dbReference type="SMART" id="SM00382">
    <property type="entry name" value="AAA"/>
    <property type="match status" value="1"/>
</dbReference>
<dbReference type="PROSITE" id="PS00211">
    <property type="entry name" value="ABC_TRANSPORTER_1"/>
    <property type="match status" value="1"/>
</dbReference>
<dbReference type="InterPro" id="IPR017871">
    <property type="entry name" value="ABC_transporter-like_CS"/>
</dbReference>